<evidence type="ECO:0000313" key="1">
    <source>
        <dbReference type="EMBL" id="QLH62584.1"/>
    </source>
</evidence>
<dbReference type="GeneID" id="93736077"/>
<gene>
    <name evidence="1" type="ORF">SYMBAF_06050</name>
</gene>
<organism evidence="1 2">
    <name type="scientific">Serratia symbiotica</name>
    <dbReference type="NCBI Taxonomy" id="138074"/>
    <lineage>
        <taxon>Bacteria</taxon>
        <taxon>Pseudomonadati</taxon>
        <taxon>Pseudomonadota</taxon>
        <taxon>Gammaproteobacteria</taxon>
        <taxon>Enterobacterales</taxon>
        <taxon>Yersiniaceae</taxon>
        <taxon>Serratia</taxon>
    </lineage>
</organism>
<protein>
    <submittedName>
        <fullName evidence="1">Uncharacterized protein</fullName>
    </submittedName>
</protein>
<name>A0A068Z7V3_9GAMM</name>
<dbReference type="EMBL" id="CP050855">
    <property type="protein sequence ID" value="QLH62584.1"/>
    <property type="molecule type" value="Genomic_DNA"/>
</dbReference>
<reference evidence="1 2" key="1">
    <citation type="journal article" date="2014" name="Genome Announc.">
        <title>Whole-Genome Sequence of Serratia symbiotica Strain CWBI-2.3T, a Free-Living Symbiont of the Black Bean Aphid Aphis fabae.</title>
        <authorList>
            <person name="Foray V."/>
            <person name="Grigorescu A.S."/>
            <person name="Sabri A."/>
            <person name="Haubruge E."/>
            <person name="Lognay G."/>
            <person name="Francis F."/>
            <person name="Fauconnier M.L."/>
            <person name="Hance T."/>
            <person name="Thonart P."/>
        </authorList>
    </citation>
    <scope>NUCLEOTIDE SEQUENCE [LARGE SCALE GENOMIC DNA]</scope>
    <source>
        <strain evidence="1">CWBI-2.3</strain>
    </source>
</reference>
<dbReference type="Proteomes" id="UP000042738">
    <property type="component" value="Chromosome"/>
</dbReference>
<dbReference type="AlphaFoldDB" id="A0A068Z7V3"/>
<evidence type="ECO:0000313" key="2">
    <source>
        <dbReference type="Proteomes" id="UP000042738"/>
    </source>
</evidence>
<proteinExistence type="predicted"/>
<accession>A0A068Z7V3</accession>
<sequence length="111" mass="12537">MNKNIIYMLVSVFLFFTYLQGITYASVFSLRGYIYSYKANNVGPTCFLKLSSLSTFNIPFQGGNWNCNGIEGQNILELAQLAYILNYPVNVTFDSSGGEYKEVYAISLHDK</sequence>
<dbReference type="RefSeq" id="WP_040265971.1">
    <property type="nucleotide sequence ID" value="NZ_CP050855.1"/>
</dbReference>